<dbReference type="GO" id="GO:0042597">
    <property type="term" value="C:periplasmic space"/>
    <property type="evidence" value="ECO:0007669"/>
    <property type="project" value="UniProtKB-ARBA"/>
</dbReference>
<dbReference type="RefSeq" id="WP_273174270.1">
    <property type="nucleotide sequence ID" value="NZ_JAAXZR010000025.1"/>
</dbReference>
<dbReference type="PANTHER" id="PTHR30290:SF38">
    <property type="entry name" value="D,D-DIPEPTIDE-BINDING PERIPLASMIC PROTEIN DDPA-RELATED"/>
    <property type="match status" value="1"/>
</dbReference>
<evidence type="ECO:0000313" key="5">
    <source>
        <dbReference type="EMBL" id="NLT80200.1"/>
    </source>
</evidence>
<feature type="region of interest" description="Disordered" evidence="2">
    <location>
        <begin position="1"/>
        <end position="51"/>
    </location>
</feature>
<evidence type="ECO:0000313" key="6">
    <source>
        <dbReference type="Proteomes" id="UP000767327"/>
    </source>
</evidence>
<evidence type="ECO:0000259" key="4">
    <source>
        <dbReference type="Pfam" id="PF00496"/>
    </source>
</evidence>
<evidence type="ECO:0000256" key="1">
    <source>
        <dbReference type="ARBA" id="ARBA00022729"/>
    </source>
</evidence>
<evidence type="ECO:0000256" key="2">
    <source>
        <dbReference type="SAM" id="MobiDB-lite"/>
    </source>
</evidence>
<keyword evidence="3" id="KW-0472">Membrane</keyword>
<dbReference type="PANTHER" id="PTHR30290">
    <property type="entry name" value="PERIPLASMIC BINDING COMPONENT OF ABC TRANSPORTER"/>
    <property type="match status" value="1"/>
</dbReference>
<keyword evidence="1" id="KW-0732">Signal</keyword>
<feature type="compositionally biased region" description="Polar residues" evidence="2">
    <location>
        <begin position="1"/>
        <end position="21"/>
    </location>
</feature>
<name>A0A971CZX8_9BIFI</name>
<feature type="domain" description="Solute-binding protein family 5" evidence="4">
    <location>
        <begin position="144"/>
        <end position="490"/>
    </location>
</feature>
<accession>A0A971CZX8</accession>
<dbReference type="GO" id="GO:0015833">
    <property type="term" value="P:peptide transport"/>
    <property type="evidence" value="ECO:0007669"/>
    <property type="project" value="TreeGrafter"/>
</dbReference>
<dbReference type="SUPFAM" id="SSF53850">
    <property type="entry name" value="Periplasmic binding protein-like II"/>
    <property type="match status" value="1"/>
</dbReference>
<keyword evidence="3" id="KW-1133">Transmembrane helix</keyword>
<dbReference type="InterPro" id="IPR039424">
    <property type="entry name" value="SBP_5"/>
</dbReference>
<dbReference type="InterPro" id="IPR030678">
    <property type="entry name" value="Peptide/Ni-bd"/>
</dbReference>
<protein>
    <submittedName>
        <fullName evidence="5">ABC transporter substrate-binding protein</fullName>
    </submittedName>
</protein>
<sequence length="566" mass="61505">MSGTDNASENASGTDNASETGKASDADQRRQGSASSERQNDLGSTDTSLNAFSKAPKGKRPWLWAIIAVIVVVALAAGGWAISALRSSDDRTGGSSSSAAEKVTIGLKLAPTNLDIRHESGSALDQILIGNVYQGLVARSSQNQVVPAIAESWTQSDDGLVYTFKLNHGMTFSNGDVLDAKDVAWSIQQLVDQQYTDSEVLADMKSVTAQDDDTVVLTLSKANSGLLWSLTGRAGLVFDEDAKYDAKTQAIGSGPFLLDAFRQGDSITLKANADYWGTNKAKTQEVVLRYIPDDNAAVNALKSGDVQVLAPITENLAASFKGDDDFTVKAGDDTDKFVLAFNSTGTATSNKAVRQAIRYAINNEELIASRGGSDATLGGPIPSLDPGYEDLSDLYPYNPNKAKSLLEEAGYSTDKPLKLRFEYANIYGSEIGDQLKSQLKAVGIELDVRMVEFSAWLQDVYTNKDYDLSLVDHNESHDFYQWADPTYYYNYDNSQVQELYAKAKAATTQEGQAAYLRQAARIVSQDAPADWLFNYRVTTAYARGVTGFPVNLNQSLLPLWDVEYRR</sequence>
<feature type="transmembrane region" description="Helical" evidence="3">
    <location>
        <begin position="62"/>
        <end position="82"/>
    </location>
</feature>
<reference evidence="5" key="1">
    <citation type="journal article" date="2020" name="Biotechnol. Biofuels">
        <title>New insights from the biogas microbiome by comprehensive genome-resolved metagenomics of nearly 1600 species originating from multiple anaerobic digesters.</title>
        <authorList>
            <person name="Campanaro S."/>
            <person name="Treu L."/>
            <person name="Rodriguez-R L.M."/>
            <person name="Kovalovszki A."/>
            <person name="Ziels R.M."/>
            <person name="Maus I."/>
            <person name="Zhu X."/>
            <person name="Kougias P.G."/>
            <person name="Basile A."/>
            <person name="Luo G."/>
            <person name="Schluter A."/>
            <person name="Konstantinidis K.T."/>
            <person name="Angelidaki I."/>
        </authorList>
    </citation>
    <scope>NUCLEOTIDE SEQUENCE</scope>
    <source>
        <strain evidence="5">AS01afH2WH_6</strain>
    </source>
</reference>
<dbReference type="EMBL" id="JAAXZR010000025">
    <property type="protein sequence ID" value="NLT80200.1"/>
    <property type="molecule type" value="Genomic_DNA"/>
</dbReference>
<dbReference type="GO" id="GO:1904680">
    <property type="term" value="F:peptide transmembrane transporter activity"/>
    <property type="evidence" value="ECO:0007669"/>
    <property type="project" value="TreeGrafter"/>
</dbReference>
<comment type="caution">
    <text evidence="5">The sequence shown here is derived from an EMBL/GenBank/DDBJ whole genome shotgun (WGS) entry which is preliminary data.</text>
</comment>
<reference evidence="5" key="2">
    <citation type="submission" date="2020-01" db="EMBL/GenBank/DDBJ databases">
        <authorList>
            <person name="Campanaro S."/>
        </authorList>
    </citation>
    <scope>NUCLEOTIDE SEQUENCE</scope>
    <source>
        <strain evidence="5">AS01afH2WH_6</strain>
    </source>
</reference>
<dbReference type="CDD" id="cd08494">
    <property type="entry name" value="PBP2_NikA_DppA_OppA_like_6"/>
    <property type="match status" value="1"/>
</dbReference>
<proteinExistence type="predicted"/>
<dbReference type="Gene3D" id="3.10.105.10">
    <property type="entry name" value="Dipeptide-binding Protein, Domain 3"/>
    <property type="match status" value="1"/>
</dbReference>
<dbReference type="InterPro" id="IPR000914">
    <property type="entry name" value="SBP_5_dom"/>
</dbReference>
<keyword evidence="3" id="KW-0812">Transmembrane</keyword>
<dbReference type="Pfam" id="PF00496">
    <property type="entry name" value="SBP_bac_5"/>
    <property type="match status" value="1"/>
</dbReference>
<dbReference type="Proteomes" id="UP000767327">
    <property type="component" value="Unassembled WGS sequence"/>
</dbReference>
<organism evidence="5 6">
    <name type="scientific">Bifidobacterium crudilactis</name>
    <dbReference type="NCBI Taxonomy" id="327277"/>
    <lineage>
        <taxon>Bacteria</taxon>
        <taxon>Bacillati</taxon>
        <taxon>Actinomycetota</taxon>
        <taxon>Actinomycetes</taxon>
        <taxon>Bifidobacteriales</taxon>
        <taxon>Bifidobacteriaceae</taxon>
        <taxon>Bifidobacterium</taxon>
    </lineage>
</organism>
<dbReference type="GO" id="GO:0043190">
    <property type="term" value="C:ATP-binding cassette (ABC) transporter complex"/>
    <property type="evidence" value="ECO:0007669"/>
    <property type="project" value="InterPro"/>
</dbReference>
<dbReference type="PIRSF" id="PIRSF002741">
    <property type="entry name" value="MppA"/>
    <property type="match status" value="1"/>
</dbReference>
<dbReference type="Gene3D" id="3.40.190.10">
    <property type="entry name" value="Periplasmic binding protein-like II"/>
    <property type="match status" value="1"/>
</dbReference>
<feature type="compositionally biased region" description="Polar residues" evidence="2">
    <location>
        <begin position="31"/>
        <end position="51"/>
    </location>
</feature>
<gene>
    <name evidence="5" type="ORF">GXW98_07960</name>
</gene>
<evidence type="ECO:0000256" key="3">
    <source>
        <dbReference type="SAM" id="Phobius"/>
    </source>
</evidence>
<dbReference type="AlphaFoldDB" id="A0A971CZX8"/>